<organism evidence="15">
    <name type="scientific">candidate division WOR-3 bacterium</name>
    <dbReference type="NCBI Taxonomy" id="2052148"/>
    <lineage>
        <taxon>Bacteria</taxon>
        <taxon>Bacteria division WOR-3</taxon>
    </lineage>
</organism>
<feature type="binding site" evidence="11">
    <location>
        <begin position="91"/>
        <end position="98"/>
    </location>
    <ligand>
        <name>ATP</name>
        <dbReference type="ChEBI" id="CHEBI:30616"/>
    </ligand>
</feature>
<evidence type="ECO:0000256" key="7">
    <source>
        <dbReference type="ARBA" id="ARBA00022840"/>
    </source>
</evidence>
<keyword evidence="5" id="KW-0378">Hydrolase</keyword>
<feature type="short sequence motif" description="RadA KNRFG motif" evidence="11">
    <location>
        <begin position="248"/>
        <end position="252"/>
    </location>
</feature>
<sequence>MKKGTVFVCQNCGYQTPRWLGQCPACKSWQTLVEETRTKKRQARDKTEYALPQKLSELKSDSAIRTKTGFVELDRVLGGGMVKGSLTLIGGDPGIGKSTLIMQVGNYIASQGELVLYVSAEESPEQLKLRAQRLGVNTDNFYVLPEVELENILARAEELNPALLVIDSIQTIYKPELASAPGSVGQVRECTADLLRLAKGKKVTTFIVGHMTKFGAIAGPKTLEHIVDTVLYFEGDRFQQYRILRTTKNRFGSTNEIGIFEMTEIGLQEVNNPSQFFLSGREKAIAGSVVIATLQGSRPILIEVQALATPTFYSIPQRVCSGFDFRRLAMLLCIIERRGGIPTANHDVFLNVVGGLKIEEPAADLGVVLAVISSIRNQVVLPDTVVVGEVGLGGEIRSVSQINYRIKEAVRIGFRQMVIPNQKITEKEPGIELLTCRSIQEAQELAMAK</sequence>
<evidence type="ECO:0000256" key="1">
    <source>
        <dbReference type="ARBA" id="ARBA00022723"/>
    </source>
</evidence>
<comment type="caution">
    <text evidence="15">The sequence shown here is derived from an EMBL/GenBank/DDBJ whole genome shotgun (WGS) entry which is preliminary data.</text>
</comment>
<keyword evidence="7 11" id="KW-0067">ATP-binding</keyword>
<dbReference type="InterPro" id="IPR014721">
    <property type="entry name" value="Ribsml_uS5_D2-typ_fold_subgr"/>
</dbReference>
<dbReference type="GO" id="GO:0005829">
    <property type="term" value="C:cytosol"/>
    <property type="evidence" value="ECO:0007669"/>
    <property type="project" value="TreeGrafter"/>
</dbReference>
<keyword evidence="2 11" id="KW-0547">Nucleotide-binding</keyword>
<comment type="similarity">
    <text evidence="11 13">Belongs to the RecA family. RadA subfamily.</text>
</comment>
<evidence type="ECO:0000256" key="11">
    <source>
        <dbReference type="HAMAP-Rule" id="MF_01498"/>
    </source>
</evidence>
<dbReference type="InterPro" id="IPR027417">
    <property type="entry name" value="P-loop_NTPase"/>
</dbReference>
<dbReference type="Pfam" id="PF13541">
    <property type="entry name" value="ChlI"/>
    <property type="match status" value="1"/>
</dbReference>
<evidence type="ECO:0000256" key="12">
    <source>
        <dbReference type="NCBIfam" id="TIGR00416"/>
    </source>
</evidence>
<dbReference type="Pfam" id="PF13481">
    <property type="entry name" value="AAA_25"/>
    <property type="match status" value="1"/>
</dbReference>
<dbReference type="InterPro" id="IPR004504">
    <property type="entry name" value="DNA_repair_RadA"/>
</dbReference>
<dbReference type="Gene3D" id="3.40.50.300">
    <property type="entry name" value="P-loop containing nucleotide triphosphate hydrolases"/>
    <property type="match status" value="1"/>
</dbReference>
<evidence type="ECO:0000256" key="6">
    <source>
        <dbReference type="ARBA" id="ARBA00022833"/>
    </source>
</evidence>
<feature type="region of interest" description="Lon-protease-like" evidence="11">
    <location>
        <begin position="347"/>
        <end position="449"/>
    </location>
</feature>
<keyword evidence="4 13" id="KW-0863">Zinc-finger</keyword>
<dbReference type="InterPro" id="IPR020568">
    <property type="entry name" value="Ribosomal_Su5_D2-typ_SF"/>
</dbReference>
<evidence type="ECO:0000256" key="3">
    <source>
        <dbReference type="ARBA" id="ARBA00022763"/>
    </source>
</evidence>
<evidence type="ECO:0000256" key="10">
    <source>
        <dbReference type="ARBA" id="ARBA00023204"/>
    </source>
</evidence>
<keyword evidence="9 11" id="KW-0238">DNA-binding</keyword>
<dbReference type="SMART" id="SM00382">
    <property type="entry name" value="AAA"/>
    <property type="match status" value="1"/>
</dbReference>
<dbReference type="CDD" id="cd01121">
    <property type="entry name" value="RadA_SMS_N"/>
    <property type="match status" value="1"/>
</dbReference>
<evidence type="ECO:0000256" key="13">
    <source>
        <dbReference type="RuleBase" id="RU003555"/>
    </source>
</evidence>
<keyword evidence="8 11" id="KW-0346">Stress response</keyword>
<comment type="function">
    <text evidence="11">Plays a role in repairing double-strand DNA breaks, probably involving stabilizing or processing branched DNA or blocked replication forks.</text>
</comment>
<dbReference type="PANTHER" id="PTHR32472">
    <property type="entry name" value="DNA REPAIR PROTEIN RADA"/>
    <property type="match status" value="1"/>
</dbReference>
<gene>
    <name evidence="11 15" type="primary">radA</name>
    <name evidence="15" type="ORF">ENW73_03535</name>
</gene>
<comment type="function">
    <text evidence="13">DNA-dependent ATPase involved in processing of recombination intermediates, plays a role in repairing DNA breaks. Stimulates the branch migration of RecA-mediated strand transfer reactions, allowing the 3' invading strand to extend heteroduplex DNA faster. Binds ssDNA in the presence of ADP but not other nucleotides, has ATPase activity that is stimulated by ssDNA and various branched DNA structures, but inhibited by SSB. Does not have RecA's homology-searching function.</text>
</comment>
<dbReference type="GO" id="GO:0016787">
    <property type="term" value="F:hydrolase activity"/>
    <property type="evidence" value="ECO:0007669"/>
    <property type="project" value="UniProtKB-KW"/>
</dbReference>
<dbReference type="InterPro" id="IPR041166">
    <property type="entry name" value="Rubredoxin_2"/>
</dbReference>
<comment type="domain">
    <text evidence="11">The middle region has homology to RecA with ATPase motifs including the RadA KNRFG motif, while the C-terminus is homologous to Lon protease.</text>
</comment>
<dbReference type="HAMAP" id="MF_01498">
    <property type="entry name" value="RadA_bact"/>
    <property type="match status" value="1"/>
</dbReference>
<dbReference type="AlphaFoldDB" id="A0A7C6A8X5"/>
<dbReference type="Pfam" id="PF18073">
    <property type="entry name" value="Zn_ribbon_LapB"/>
    <property type="match status" value="1"/>
</dbReference>
<dbReference type="PANTHER" id="PTHR32472:SF10">
    <property type="entry name" value="DNA REPAIR PROTEIN RADA-LIKE PROTEIN"/>
    <property type="match status" value="1"/>
</dbReference>
<dbReference type="SUPFAM" id="SSF52540">
    <property type="entry name" value="P-loop containing nucleoside triphosphate hydrolases"/>
    <property type="match status" value="1"/>
</dbReference>
<evidence type="ECO:0000256" key="9">
    <source>
        <dbReference type="ARBA" id="ARBA00023125"/>
    </source>
</evidence>
<evidence type="ECO:0000256" key="4">
    <source>
        <dbReference type="ARBA" id="ARBA00022771"/>
    </source>
</evidence>
<evidence type="ECO:0000256" key="8">
    <source>
        <dbReference type="ARBA" id="ARBA00023016"/>
    </source>
</evidence>
<dbReference type="GO" id="GO:0000725">
    <property type="term" value="P:recombinational repair"/>
    <property type="evidence" value="ECO:0007669"/>
    <property type="project" value="UniProtKB-UniRule"/>
</dbReference>
<keyword evidence="1 11" id="KW-0479">Metal-binding</keyword>
<dbReference type="SUPFAM" id="SSF54211">
    <property type="entry name" value="Ribosomal protein S5 domain 2-like"/>
    <property type="match status" value="1"/>
</dbReference>
<evidence type="ECO:0000256" key="2">
    <source>
        <dbReference type="ARBA" id="ARBA00022741"/>
    </source>
</evidence>
<keyword evidence="10 11" id="KW-0234">DNA repair</keyword>
<dbReference type="GO" id="GO:0003684">
    <property type="term" value="F:damaged DNA binding"/>
    <property type="evidence" value="ECO:0007669"/>
    <property type="project" value="InterPro"/>
</dbReference>
<keyword evidence="3 11" id="KW-0227">DNA damage</keyword>
<dbReference type="GO" id="GO:0005524">
    <property type="term" value="F:ATP binding"/>
    <property type="evidence" value="ECO:0007669"/>
    <property type="project" value="UniProtKB-UniRule"/>
</dbReference>
<dbReference type="FunFam" id="3.40.50.300:FF:000050">
    <property type="entry name" value="DNA repair protein RadA"/>
    <property type="match status" value="1"/>
</dbReference>
<evidence type="ECO:0000256" key="5">
    <source>
        <dbReference type="ARBA" id="ARBA00022801"/>
    </source>
</evidence>
<dbReference type="GO" id="GO:0008270">
    <property type="term" value="F:zinc ion binding"/>
    <property type="evidence" value="ECO:0007669"/>
    <property type="project" value="UniProtKB-KW"/>
</dbReference>
<accession>A0A7C6A8X5</accession>
<reference evidence="15" key="1">
    <citation type="journal article" date="2020" name="mSystems">
        <title>Genome- and Community-Level Interaction Insights into Carbon Utilization and Element Cycling Functions of Hydrothermarchaeota in Hydrothermal Sediment.</title>
        <authorList>
            <person name="Zhou Z."/>
            <person name="Liu Y."/>
            <person name="Xu W."/>
            <person name="Pan J."/>
            <person name="Luo Z.H."/>
            <person name="Li M."/>
        </authorList>
    </citation>
    <scope>NUCLEOTIDE SEQUENCE [LARGE SCALE GENOMIC DNA]</scope>
    <source>
        <strain evidence="15">SpSt-876</strain>
    </source>
</reference>
<feature type="domain" description="RecA family profile 1" evidence="14">
    <location>
        <begin position="62"/>
        <end position="211"/>
    </location>
</feature>
<evidence type="ECO:0000259" key="14">
    <source>
        <dbReference type="PROSITE" id="PS50162"/>
    </source>
</evidence>
<dbReference type="Gene3D" id="3.30.230.10">
    <property type="match status" value="1"/>
</dbReference>
<protein>
    <recommendedName>
        <fullName evidence="11 12">DNA repair protein RadA</fullName>
    </recommendedName>
</protein>
<dbReference type="InterPro" id="IPR003593">
    <property type="entry name" value="AAA+_ATPase"/>
</dbReference>
<dbReference type="GO" id="GO:0140664">
    <property type="term" value="F:ATP-dependent DNA damage sensor activity"/>
    <property type="evidence" value="ECO:0007669"/>
    <property type="project" value="InterPro"/>
</dbReference>
<dbReference type="PRINTS" id="PR01874">
    <property type="entry name" value="DNAREPAIRADA"/>
</dbReference>
<name>A0A7C6A8X5_UNCW3</name>
<dbReference type="NCBIfam" id="TIGR00416">
    <property type="entry name" value="sms"/>
    <property type="match status" value="1"/>
</dbReference>
<dbReference type="PROSITE" id="PS50162">
    <property type="entry name" value="RECA_2"/>
    <property type="match status" value="1"/>
</dbReference>
<proteinExistence type="inferred from homology"/>
<dbReference type="InterPro" id="IPR020588">
    <property type="entry name" value="RecA_ATP-bd"/>
</dbReference>
<dbReference type="EMBL" id="DTLI01000091">
    <property type="protein sequence ID" value="HHS51927.1"/>
    <property type="molecule type" value="Genomic_DNA"/>
</dbReference>
<keyword evidence="6 13" id="KW-0862">Zinc</keyword>
<evidence type="ECO:0000313" key="15">
    <source>
        <dbReference type="EMBL" id="HHS51927.1"/>
    </source>
</evidence>